<evidence type="ECO:0000256" key="4">
    <source>
        <dbReference type="ARBA" id="ARBA00022475"/>
    </source>
</evidence>
<dbReference type="Gene3D" id="3.30.70.1430">
    <property type="entry name" value="Multidrug efflux transporter AcrB pore domain"/>
    <property type="match status" value="2"/>
</dbReference>
<keyword evidence="7 9" id="KW-1133">Transmembrane helix</keyword>
<feature type="region of interest" description="Disordered" evidence="10">
    <location>
        <begin position="1046"/>
        <end position="1066"/>
    </location>
</feature>
<reference evidence="11 12" key="1">
    <citation type="journal article" date="2024" name="Chem. Sci.">
        <title>Discovery of megapolipeptins by genome mining of a Burkholderiales bacteria collection.</title>
        <authorList>
            <person name="Paulo B.S."/>
            <person name="Recchia M.J.J."/>
            <person name="Lee S."/>
            <person name="Fergusson C.H."/>
            <person name="Romanowski S.B."/>
            <person name="Hernandez A."/>
            <person name="Krull N."/>
            <person name="Liu D.Y."/>
            <person name="Cavanagh H."/>
            <person name="Bos A."/>
            <person name="Gray C.A."/>
            <person name="Murphy B.T."/>
            <person name="Linington R.G."/>
            <person name="Eustaquio A.S."/>
        </authorList>
    </citation>
    <scope>NUCLEOTIDE SEQUENCE [LARGE SCALE GENOMIC DNA]</scope>
    <source>
        <strain evidence="11 12">RL16-012-BIC-B</strain>
    </source>
</reference>
<dbReference type="Proteomes" id="UP001629249">
    <property type="component" value="Unassembled WGS sequence"/>
</dbReference>
<keyword evidence="5 9" id="KW-0997">Cell inner membrane</keyword>
<keyword evidence="8 9" id="KW-0472">Membrane</keyword>
<organism evidence="11 12">
    <name type="scientific">Paraburkholderia agricolaris</name>
    <dbReference type="NCBI Taxonomy" id="2152888"/>
    <lineage>
        <taxon>Bacteria</taxon>
        <taxon>Pseudomonadati</taxon>
        <taxon>Pseudomonadota</taxon>
        <taxon>Betaproteobacteria</taxon>
        <taxon>Burkholderiales</taxon>
        <taxon>Burkholderiaceae</taxon>
        <taxon>Paraburkholderia</taxon>
    </lineage>
</organism>
<keyword evidence="4" id="KW-1003">Cell membrane</keyword>
<keyword evidence="3 9" id="KW-0813">Transport</keyword>
<feature type="transmembrane region" description="Helical" evidence="9">
    <location>
        <begin position="972"/>
        <end position="992"/>
    </location>
</feature>
<evidence type="ECO:0000313" key="12">
    <source>
        <dbReference type="Proteomes" id="UP001629249"/>
    </source>
</evidence>
<proteinExistence type="inferred from homology"/>
<dbReference type="Gene3D" id="3.30.70.1320">
    <property type="entry name" value="Multidrug efflux transporter AcrB pore domain like"/>
    <property type="match status" value="1"/>
</dbReference>
<dbReference type="PANTHER" id="PTHR32063">
    <property type="match status" value="1"/>
</dbReference>
<dbReference type="PRINTS" id="PR00702">
    <property type="entry name" value="ACRIFLAVINRP"/>
</dbReference>
<dbReference type="InterPro" id="IPR027463">
    <property type="entry name" value="AcrB_DN_DC_subdom"/>
</dbReference>
<feature type="transmembrane region" description="Helical" evidence="9">
    <location>
        <begin position="438"/>
        <end position="458"/>
    </location>
</feature>
<dbReference type="NCBIfam" id="NF000282">
    <property type="entry name" value="RND_permease_1"/>
    <property type="match status" value="1"/>
</dbReference>
<dbReference type="RefSeq" id="WP_408335105.1">
    <property type="nucleotide sequence ID" value="NZ_JAQQFH010000050.1"/>
</dbReference>
<feature type="transmembrane region" description="Helical" evidence="9">
    <location>
        <begin position="470"/>
        <end position="497"/>
    </location>
</feature>
<dbReference type="Gene3D" id="3.30.70.1440">
    <property type="entry name" value="Multidrug efflux transporter AcrB pore domain"/>
    <property type="match status" value="1"/>
</dbReference>
<dbReference type="SUPFAM" id="SSF82714">
    <property type="entry name" value="Multidrug efflux transporter AcrB TolC docking domain, DN and DC subdomains"/>
    <property type="match status" value="2"/>
</dbReference>
<feature type="transmembrane region" description="Helical" evidence="9">
    <location>
        <begin position="901"/>
        <end position="921"/>
    </location>
</feature>
<feature type="transmembrane region" description="Helical" evidence="9">
    <location>
        <begin position="546"/>
        <end position="565"/>
    </location>
</feature>
<dbReference type="PANTHER" id="PTHR32063:SF10">
    <property type="entry name" value="EFFLUX PUMP MEMBRANE TRANSPORTER"/>
    <property type="match status" value="1"/>
</dbReference>
<dbReference type="InterPro" id="IPR001036">
    <property type="entry name" value="Acrflvin-R"/>
</dbReference>
<dbReference type="NCBIfam" id="TIGR00915">
    <property type="entry name" value="2A0602"/>
    <property type="match status" value="1"/>
</dbReference>
<name>A0ABW9A1Q5_9BURK</name>
<feature type="transmembrane region" description="Helical" evidence="9">
    <location>
        <begin position="366"/>
        <end position="390"/>
    </location>
</feature>
<keyword evidence="6 9" id="KW-0812">Transmembrane</keyword>
<accession>A0ABW9A1Q5</accession>
<feature type="transmembrane region" description="Helical" evidence="9">
    <location>
        <begin position="1012"/>
        <end position="1035"/>
    </location>
</feature>
<dbReference type="Gene3D" id="1.20.1640.10">
    <property type="entry name" value="Multidrug efflux transporter AcrB transmembrane domain"/>
    <property type="match status" value="2"/>
</dbReference>
<feature type="transmembrane region" description="Helical" evidence="9">
    <location>
        <begin position="874"/>
        <end position="894"/>
    </location>
</feature>
<sequence>MPFFFIDRPVFAWIVALAIVVAGALAIPQLPVAQYPRLAPPRIVISATYPGAATEVVDANVGSIIEESLDGADNMLYYETTSDNLGNLEIDATFAPGTNPDLALVDIQNRLKQVEPRLPQQVVQQGISVFKAANTFLMLVALTSTDGSRDSVQLSDYLSRYVLRELKRAPGVGAAELWDADEALRIWLDPMKLREYGLGAAEVNAAIAAQNATVTAGTLGDAPFVPGQQLTASVSVKGQLISPAEFGQIVLKALPDGSAVRLRDVARVELGRDNYSYYSRLNGKAAATVGIQLGPRGNALETSNAIRARLAELSKTLPPGVAVEIPFDNAHFVQIAIREVLVTLAEAVVLVFFVMWLFLRDLRYTLVPTVVIPVTLMGAFLAIYVCGLSINVFTMFGLVLAIGILVDDAIVVVESVHRVMEEEGLPPREATRKAMSQIGGAIVGVTAVLTAVFVPMAFFPGGVGGIYRQFAVAMIASMLVSSFMALSLTPALCANLLKAHKHPVSERDSRRGPLGFAARAASHFTAGFDRTASGYRGLTARTLRRIGPMLVIYAVLVGVCGVLYWQMPGGFLPSEDQGQLQVMVQLPAGATQARTLAVVKRMENILHMEPAIAHVTSVIGWSFTGSGQNVAMGFVELKDWGKRDTDAMALRDRLNEKFDKILDGDVEAQLPPSVPGLGHSDGFVFRLEDRGGVGLDALKAAREQLFAQAKASPVLASVHSEDLPDAPRVELIIDRAKAYALGVSFDRISDVLGSTFGSTYIDDFPAGGRMRRVMISADAATRMTEDDLMALSVPNSTGGMVPLSAIASRHWSIGPVMLSRYNGYPSLDVSGHAAPGYSSGAAMAEMERLAAALPLGVSYDWVDAAREETAAARLTPLLIGLSVLAVFMALAALYESWTIPLAVLMVVPLGVIGAVAAVLLRGMPNDVYFKVGMITVIGLAAKNAILIVQFARDLYRRGLPLTRAVTEAAAARFRPIVMTSAAFLLGVVPLVVSSGAGAESRRSIGTGVFGGVLAATLFGLVFAPVAFHAVASLTYSRRRLAELRRKRNERRAQRAASESGQLTNGR</sequence>
<protein>
    <recommendedName>
        <fullName evidence="9">Efflux pump membrane transporter</fullName>
    </recommendedName>
</protein>
<gene>
    <name evidence="11" type="ORF">PQR66_36615</name>
</gene>
<comment type="similarity">
    <text evidence="2 9">Belongs to the resistance-nodulation-cell division (RND) (TC 2.A.6) family.</text>
</comment>
<dbReference type="InterPro" id="IPR004764">
    <property type="entry name" value="MdtF-like"/>
</dbReference>
<evidence type="ECO:0000256" key="2">
    <source>
        <dbReference type="ARBA" id="ARBA00010942"/>
    </source>
</evidence>
<dbReference type="EMBL" id="JAQQFN010000043">
    <property type="protein sequence ID" value="MFL9888598.1"/>
    <property type="molecule type" value="Genomic_DNA"/>
</dbReference>
<comment type="caution">
    <text evidence="11">The sequence shown here is derived from an EMBL/GenBank/DDBJ whole genome shotgun (WGS) entry which is preliminary data.</text>
</comment>
<evidence type="ECO:0000256" key="10">
    <source>
        <dbReference type="SAM" id="MobiDB-lite"/>
    </source>
</evidence>
<dbReference type="Gene3D" id="3.30.2090.10">
    <property type="entry name" value="Multidrug efflux transporter AcrB TolC docking domain, DN and DC subdomains"/>
    <property type="match status" value="2"/>
</dbReference>
<comment type="caution">
    <text evidence="9">Lacks conserved residue(s) required for the propagation of feature annotation.</text>
</comment>
<evidence type="ECO:0000256" key="5">
    <source>
        <dbReference type="ARBA" id="ARBA00022519"/>
    </source>
</evidence>
<evidence type="ECO:0000256" key="3">
    <source>
        <dbReference type="ARBA" id="ARBA00022448"/>
    </source>
</evidence>
<evidence type="ECO:0000256" key="6">
    <source>
        <dbReference type="ARBA" id="ARBA00022692"/>
    </source>
</evidence>
<keyword evidence="12" id="KW-1185">Reference proteome</keyword>
<dbReference type="SUPFAM" id="SSF82866">
    <property type="entry name" value="Multidrug efflux transporter AcrB transmembrane domain"/>
    <property type="match status" value="2"/>
</dbReference>
<feature type="transmembrane region" description="Helical" evidence="9">
    <location>
        <begin position="340"/>
        <end position="359"/>
    </location>
</feature>
<evidence type="ECO:0000313" key="11">
    <source>
        <dbReference type="EMBL" id="MFL9888598.1"/>
    </source>
</evidence>
<feature type="transmembrane region" description="Helical" evidence="9">
    <location>
        <begin position="927"/>
        <end position="951"/>
    </location>
</feature>
<evidence type="ECO:0000256" key="8">
    <source>
        <dbReference type="ARBA" id="ARBA00023136"/>
    </source>
</evidence>
<evidence type="ECO:0000256" key="1">
    <source>
        <dbReference type="ARBA" id="ARBA00004429"/>
    </source>
</evidence>
<dbReference type="Pfam" id="PF00873">
    <property type="entry name" value="ACR_tran"/>
    <property type="match status" value="1"/>
</dbReference>
<evidence type="ECO:0000256" key="9">
    <source>
        <dbReference type="RuleBase" id="RU364070"/>
    </source>
</evidence>
<evidence type="ECO:0000256" key="7">
    <source>
        <dbReference type="ARBA" id="ARBA00022989"/>
    </source>
</evidence>
<comment type="subcellular location">
    <subcellularLocation>
        <location evidence="1 9">Cell inner membrane</location>
        <topology evidence="1 9">Multi-pass membrane protein</topology>
    </subcellularLocation>
</comment>
<dbReference type="SUPFAM" id="SSF82693">
    <property type="entry name" value="Multidrug efflux transporter AcrB pore domain, PN1, PN2, PC1 and PC2 subdomains"/>
    <property type="match status" value="3"/>
</dbReference>